<feature type="transmembrane region" description="Helical" evidence="1">
    <location>
        <begin position="243"/>
        <end position="268"/>
    </location>
</feature>
<keyword evidence="1" id="KW-0472">Membrane</keyword>
<keyword evidence="1" id="KW-0812">Transmembrane</keyword>
<name>A0A7E4ZTE1_PANRE</name>
<protein>
    <submittedName>
        <fullName evidence="3">PGG domain-containing protein</fullName>
    </submittedName>
</protein>
<evidence type="ECO:0000313" key="3">
    <source>
        <dbReference type="WBParaSite" id="Pan_g16362.t1"/>
    </source>
</evidence>
<proteinExistence type="predicted"/>
<evidence type="ECO:0000313" key="2">
    <source>
        <dbReference type="Proteomes" id="UP000492821"/>
    </source>
</evidence>
<keyword evidence="2" id="KW-1185">Reference proteome</keyword>
<evidence type="ECO:0000256" key="1">
    <source>
        <dbReference type="SAM" id="Phobius"/>
    </source>
</evidence>
<dbReference type="WBParaSite" id="Pan_g16362.t1">
    <property type="protein sequence ID" value="Pan_g16362.t1"/>
    <property type="gene ID" value="Pan_g16362"/>
</dbReference>
<accession>A0A7E4ZTE1</accession>
<reference evidence="3" key="2">
    <citation type="submission" date="2020-10" db="UniProtKB">
        <authorList>
            <consortium name="WormBaseParasite"/>
        </authorList>
    </citation>
    <scope>IDENTIFICATION</scope>
</reference>
<dbReference type="Proteomes" id="UP000492821">
    <property type="component" value="Unassembled WGS sequence"/>
</dbReference>
<sequence>MLIPHFSFKLTMPLPDVFDQLYITDDEAVYYWATNKVYWFQTLKYLYWLIRWMLDGASFKPTWHSVLTVEQIVKEKQLIYVSDTLVVNCQSIEAFEELIPFLMGSYTRLMIHGGSISLGQLRRLMKDTVRKVEITAKIELKSDEYGNAVQLIMRHVHKTGDNFHLMSTPQLITKVKSAVKGYEDLRLFASDDEPKKCNVVHWKMEWIAGVSYAVGLCYLMATLREPIAYILGLPSLSVPSSPIANTIDFALNCVLWALHILLFVFSILRNTFESKPKK</sequence>
<dbReference type="AlphaFoldDB" id="A0A7E4ZTE1"/>
<reference evidence="2" key="1">
    <citation type="journal article" date="2013" name="Genetics">
        <title>The draft genome and transcriptome of Panagrellus redivivus are shaped by the harsh demands of a free-living lifestyle.</title>
        <authorList>
            <person name="Srinivasan J."/>
            <person name="Dillman A.R."/>
            <person name="Macchietto M.G."/>
            <person name="Heikkinen L."/>
            <person name="Lakso M."/>
            <person name="Fracchia K.M."/>
            <person name="Antoshechkin I."/>
            <person name="Mortazavi A."/>
            <person name="Wong G."/>
            <person name="Sternberg P.W."/>
        </authorList>
    </citation>
    <scope>NUCLEOTIDE SEQUENCE [LARGE SCALE GENOMIC DNA]</scope>
    <source>
        <strain evidence="2">MT8872</strain>
    </source>
</reference>
<keyword evidence="1" id="KW-1133">Transmembrane helix</keyword>
<organism evidence="2 3">
    <name type="scientific">Panagrellus redivivus</name>
    <name type="common">Microworm</name>
    <dbReference type="NCBI Taxonomy" id="6233"/>
    <lineage>
        <taxon>Eukaryota</taxon>
        <taxon>Metazoa</taxon>
        <taxon>Ecdysozoa</taxon>
        <taxon>Nematoda</taxon>
        <taxon>Chromadorea</taxon>
        <taxon>Rhabditida</taxon>
        <taxon>Tylenchina</taxon>
        <taxon>Panagrolaimomorpha</taxon>
        <taxon>Panagrolaimoidea</taxon>
        <taxon>Panagrolaimidae</taxon>
        <taxon>Panagrellus</taxon>
    </lineage>
</organism>